<keyword evidence="5 14" id="KW-0479">Metal-binding</keyword>
<name>A0A6F9D6K5_9ASCI</name>
<feature type="disulfide bond" evidence="15">
    <location>
        <begin position="556"/>
        <end position="588"/>
    </location>
</feature>
<evidence type="ECO:0000256" key="8">
    <source>
        <dbReference type="ARBA" id="ARBA00022801"/>
    </source>
</evidence>
<feature type="signal peptide" evidence="17">
    <location>
        <begin position="1"/>
        <end position="30"/>
    </location>
</feature>
<organism evidence="20">
    <name type="scientific">Phallusia mammillata</name>
    <dbReference type="NCBI Taxonomy" id="59560"/>
    <lineage>
        <taxon>Eukaryota</taxon>
        <taxon>Metazoa</taxon>
        <taxon>Chordata</taxon>
        <taxon>Tunicata</taxon>
        <taxon>Ascidiacea</taxon>
        <taxon>Phlebobranchia</taxon>
        <taxon>Ascidiidae</taxon>
        <taxon>Phallusia</taxon>
    </lineage>
</organism>
<reference evidence="20" key="1">
    <citation type="submission" date="2020-04" db="EMBL/GenBank/DDBJ databases">
        <authorList>
            <person name="Neveu A P."/>
        </authorList>
    </citation>
    <scope>NUCLEOTIDE SEQUENCE</scope>
    <source>
        <tissue evidence="20">Whole embryo</tissue>
    </source>
</reference>
<evidence type="ECO:0000313" key="20">
    <source>
        <dbReference type="EMBL" id="CAB3219994.1"/>
    </source>
</evidence>
<evidence type="ECO:0000256" key="16">
    <source>
        <dbReference type="PROSITE-ProRule" id="PRU00276"/>
    </source>
</evidence>
<feature type="binding site" evidence="14">
    <location>
        <position position="508"/>
    </location>
    <ligand>
        <name>Ca(2+)</name>
        <dbReference type="ChEBI" id="CHEBI:29108"/>
        <label>1</label>
    </ligand>
</feature>
<feature type="disulfide bond" evidence="15">
    <location>
        <begin position="465"/>
        <end position="489"/>
    </location>
</feature>
<feature type="binding site" evidence="14">
    <location>
        <position position="508"/>
    </location>
    <ligand>
        <name>Ca(2+)</name>
        <dbReference type="ChEBI" id="CHEBI:29108"/>
        <label>2</label>
    </ligand>
</feature>
<dbReference type="Pfam" id="PF01421">
    <property type="entry name" value="Reprolysin"/>
    <property type="match status" value="1"/>
</dbReference>
<evidence type="ECO:0000259" key="18">
    <source>
        <dbReference type="PROSITE" id="PS50215"/>
    </source>
</evidence>
<evidence type="ECO:0000256" key="10">
    <source>
        <dbReference type="ARBA" id="ARBA00023049"/>
    </source>
</evidence>
<sequence length="1270" mass="143024">MRSATLFASSVCKYTITVVLMCVLVGCAKSLDQETWPEHYTDSHTELHRHLRSTTHAHLEDFEIVVPSMVNEHGEHVTHQVRHKRSNRMRRDTSDDVIRLEESGLHYHVSGFGEEFKMHLEPNRALLAHGFTVKRMKRDAGAESPTLREEEQGSEKLGCHYQGRLSSHLDGAVAVSTCEGLTGLLRTEEDDFLLEPAPAHVNHSFPHPQHPHVLYKRRHLDGGKHRLHYCGKKRRHPIQIPKSSETKTIKLMSNGEIEFEEDFDLPNDPQVTSRHRRSAERVTSNLGNHLNRMASPIRERPSDKNVETLVVADRDMIRNHERDHRDITTYVLTVMNMVSGLFSDRTLDGQVNVVLVGLMLMEDNENLELKHKADESLNNFCRWQSGLNYTDGRRPDHSILLTGIDICVNKNSPCETLGLAQIGGMCSYRDSCTINEDMGLGLAFTVAHETGHSFGMKHDGQGNVCSRRDGHIMSPTLNGLNGVFTWSSCSRESISNFLRGPISTCLDDQPAPVSNLDYPDQLPGEIYNAASQCQWQFGIEASTCAFRYQHSQTSMCKVLWCQRRGSSVCETKYMPAAEGTPCGTNQWCRRGTCVEHGSPGPDAVDGNWGEYGHWSSCTRTCGGGVQFRKRSCDNPRPQYGGRHCDGENKIYQMCNTRTCPPSQIDFRSQQCAEFNKKPYRRQYFTWVPFTKFSSFSRGKCELLCKAEGYDFFDMLADQVADGTPCDATSSDVCIEGKCQHVGCDYVLGSNATYDACGVCNGDNSTCQTVDGSYNDRVRDSGYYQVVRIPRGARSIRISEQRCCTHSYIAVRNANNKHRYYLNGGWRIDLSGETTFVGAKWTYERKAFHPETLTTRGPIDTDIVIEILVVARNPGVTYSYTLPVIDNRIPDLRVGKPVTINRYQYQWEVNYSECSKSCAGGKQSPTVTCLRDNLDVVEDSECEPSTRPTPVPKECNTQDCPPRWETDKWGDCSQTCGSGGLQSRQVTCKKLTTTGDVFAQESSCDASRKPTASQTCQQVDCPPEWHTGIWSKCSRQCGRGTRSRSVRCLSGTRSLPHSSCDHRIRPTHRERCLVAYCSRRYQWFITGWEQCSATCGSGVQRRQLRCSYKRKNGQYRPVNERRCKSSRRPAISLQKSCTQPACPSTQSDTPSVSTRGGYNHYRRSGAFSHRSARWITGTWQKCSVSCGGGTQTRVIRCLQAGRPSSVCSHHRKPVNRRSCNTYKCPVKAKAPKGEDCKDNFSWCYLVPKHGQCDHKYFGENCCKTCQAAGSR</sequence>
<keyword evidence="3" id="KW-0272">Extracellular matrix</keyword>
<dbReference type="SUPFAM" id="SSF82895">
    <property type="entry name" value="TSP-1 type 1 repeat"/>
    <property type="match status" value="6"/>
</dbReference>
<feature type="disulfide bond" evidence="15">
    <location>
        <begin position="632"/>
        <end position="644"/>
    </location>
</feature>
<dbReference type="PROSITE" id="PS50900">
    <property type="entry name" value="PLAC"/>
    <property type="match status" value="1"/>
</dbReference>
<keyword evidence="9 14" id="KW-0862">Zinc</keyword>
<dbReference type="GO" id="GO:0004222">
    <property type="term" value="F:metalloendopeptidase activity"/>
    <property type="evidence" value="ECO:0007669"/>
    <property type="project" value="InterPro"/>
</dbReference>
<dbReference type="PROSITE" id="PS50215">
    <property type="entry name" value="ADAM_MEPRO"/>
    <property type="match status" value="1"/>
</dbReference>
<dbReference type="Gene3D" id="2.60.120.830">
    <property type="match status" value="1"/>
</dbReference>
<keyword evidence="14" id="KW-0106">Calcium</keyword>
<keyword evidence="8" id="KW-0378">Hydrolase</keyword>
<comment type="caution">
    <text evidence="16">Lacks conserved residue(s) required for the propagation of feature annotation.</text>
</comment>
<comment type="subcellular location">
    <subcellularLocation>
        <location evidence="1">Secreted</location>
        <location evidence="1">Extracellular space</location>
        <location evidence="1">Extracellular matrix</location>
    </subcellularLocation>
</comment>
<feature type="disulfide bond" evidence="15">
    <location>
        <begin position="582"/>
        <end position="593"/>
    </location>
</feature>
<evidence type="ECO:0000256" key="15">
    <source>
        <dbReference type="PIRSR" id="PIRSR613273-3"/>
    </source>
</evidence>
<feature type="chain" id="PRO_5026087688" evidence="17">
    <location>
        <begin position="31"/>
        <end position="1270"/>
    </location>
</feature>
<evidence type="ECO:0000256" key="7">
    <source>
        <dbReference type="ARBA" id="ARBA00022737"/>
    </source>
</evidence>
<feature type="disulfide bond" evidence="15">
    <location>
        <begin position="617"/>
        <end position="654"/>
    </location>
</feature>
<dbReference type="PANTHER" id="PTHR13723">
    <property type="entry name" value="ADAMTS A DISINTEGRIN AND METALLOPROTEASE WITH THROMBOSPONDIN MOTIFS PROTEASE"/>
    <property type="match status" value="1"/>
</dbReference>
<keyword evidence="11 15" id="KW-1015">Disulfide bond</keyword>
<comment type="cofactor">
    <cofactor evidence="14">
        <name>Zn(2+)</name>
        <dbReference type="ChEBI" id="CHEBI:29105"/>
    </cofactor>
    <text evidence="14">Binds 1 zinc ion per subunit.</text>
</comment>
<dbReference type="Gene3D" id="2.20.100.10">
    <property type="entry name" value="Thrombospondin type-1 (TSP1) repeat"/>
    <property type="match status" value="6"/>
</dbReference>
<dbReference type="PRINTS" id="PR01857">
    <property type="entry name" value="ADAMTSFAMILY"/>
</dbReference>
<dbReference type="InterPro" id="IPR050439">
    <property type="entry name" value="ADAMTS_ADAMTS-like"/>
</dbReference>
<feature type="disulfide bond" evidence="15">
    <location>
        <begin position="381"/>
        <end position="432"/>
    </location>
</feature>
<dbReference type="InterPro" id="IPR002870">
    <property type="entry name" value="Peptidase_M12B_N"/>
</dbReference>
<dbReference type="Gene3D" id="3.40.390.10">
    <property type="entry name" value="Collagenase (Catalytic Domain)"/>
    <property type="match status" value="1"/>
</dbReference>
<dbReference type="Pfam" id="PF00090">
    <property type="entry name" value="TSP_1"/>
    <property type="match status" value="1"/>
</dbReference>
<dbReference type="GO" id="GO:0031012">
    <property type="term" value="C:extracellular matrix"/>
    <property type="evidence" value="ECO:0007669"/>
    <property type="project" value="TreeGrafter"/>
</dbReference>
<dbReference type="InterPro" id="IPR010909">
    <property type="entry name" value="PLAC"/>
</dbReference>
<feature type="disulfide bond" evidence="15">
    <location>
        <begin position="426"/>
        <end position="505"/>
    </location>
</feature>
<dbReference type="SUPFAM" id="SSF55486">
    <property type="entry name" value="Metalloproteases ('zincins'), catalytic domain"/>
    <property type="match status" value="1"/>
</dbReference>
<feature type="binding site" evidence="14">
    <location>
        <position position="505"/>
    </location>
    <ligand>
        <name>Ca(2+)</name>
        <dbReference type="ChEBI" id="CHEBI:29108"/>
        <label>1</label>
    </ligand>
</feature>
<dbReference type="CDD" id="cd04273">
    <property type="entry name" value="ZnMc_ADAMTS_like"/>
    <property type="match status" value="1"/>
</dbReference>
<feature type="disulfide bond" evidence="15">
    <location>
        <begin position="533"/>
        <end position="561"/>
    </location>
</feature>
<dbReference type="AlphaFoldDB" id="A0A6F9D6K5"/>
<keyword evidence="2" id="KW-0964">Secreted</keyword>
<keyword evidence="7" id="KW-0677">Repeat</keyword>
<evidence type="ECO:0000256" key="3">
    <source>
        <dbReference type="ARBA" id="ARBA00022530"/>
    </source>
</evidence>
<dbReference type="PROSITE" id="PS50092">
    <property type="entry name" value="TSP1"/>
    <property type="match status" value="5"/>
</dbReference>
<dbReference type="InterPro" id="IPR045371">
    <property type="entry name" value="ADAMTS_CR_3"/>
</dbReference>
<dbReference type="Pfam" id="PF08686">
    <property type="entry name" value="PLAC"/>
    <property type="match status" value="1"/>
</dbReference>
<evidence type="ECO:0000256" key="1">
    <source>
        <dbReference type="ARBA" id="ARBA00004498"/>
    </source>
</evidence>
<gene>
    <name evidence="20" type="primary">Adamts18</name>
</gene>
<evidence type="ECO:0000256" key="11">
    <source>
        <dbReference type="ARBA" id="ARBA00023157"/>
    </source>
</evidence>
<feature type="binding site" evidence="14">
    <location>
        <position position="307"/>
    </location>
    <ligand>
        <name>Ca(2+)</name>
        <dbReference type="ChEBI" id="CHEBI:29108"/>
        <label>1</label>
    </ligand>
</feature>
<evidence type="ECO:0000256" key="6">
    <source>
        <dbReference type="ARBA" id="ARBA00022729"/>
    </source>
</evidence>
<evidence type="ECO:0000256" key="14">
    <source>
        <dbReference type="PIRSR" id="PIRSR613273-2"/>
    </source>
</evidence>
<dbReference type="InterPro" id="IPR036383">
    <property type="entry name" value="TSP1_rpt_sf"/>
</dbReference>
<dbReference type="SMART" id="SM00209">
    <property type="entry name" value="TSP1"/>
    <property type="match status" value="6"/>
</dbReference>
<dbReference type="InterPro" id="IPR000884">
    <property type="entry name" value="TSP1_rpt"/>
</dbReference>
<dbReference type="GO" id="GO:0007229">
    <property type="term" value="P:integrin-mediated signaling pathway"/>
    <property type="evidence" value="ECO:0007669"/>
    <property type="project" value="UniProtKB-KW"/>
</dbReference>
<keyword evidence="6 17" id="KW-0732">Signal</keyword>
<keyword evidence="4" id="KW-0645">Protease</keyword>
<feature type="binding site" evidence="14 16">
    <location>
        <position position="452"/>
    </location>
    <ligand>
        <name>Zn(2+)</name>
        <dbReference type="ChEBI" id="CHEBI:29105"/>
        <note>catalytic</note>
    </ligand>
</feature>
<protein>
    <submittedName>
        <fullName evidence="20">A disintegrin and metalloproteinase with thrombospondin motifs 18</fullName>
    </submittedName>
</protein>
<evidence type="ECO:0000256" key="13">
    <source>
        <dbReference type="PIRSR" id="PIRSR613273-1"/>
    </source>
</evidence>
<feature type="domain" description="Peptidase M12B" evidence="18">
    <location>
        <begin position="304"/>
        <end position="510"/>
    </location>
</feature>
<keyword evidence="10" id="KW-0482">Metalloprotease</keyword>
<feature type="domain" description="PLAC" evidence="19">
    <location>
        <begin position="1231"/>
        <end position="1268"/>
    </location>
</feature>
<dbReference type="GO" id="GO:0006508">
    <property type="term" value="P:proteolysis"/>
    <property type="evidence" value="ECO:0007669"/>
    <property type="project" value="UniProtKB-KW"/>
</dbReference>
<feature type="disulfide bond" evidence="15">
    <location>
        <begin position="621"/>
        <end position="659"/>
    </location>
</feature>
<evidence type="ECO:0000259" key="19">
    <source>
        <dbReference type="PROSITE" id="PS50900"/>
    </source>
</evidence>
<feature type="binding site" evidence="14 16">
    <location>
        <position position="448"/>
    </location>
    <ligand>
        <name>Zn(2+)</name>
        <dbReference type="ChEBI" id="CHEBI:29105"/>
        <note>catalytic</note>
    </ligand>
</feature>
<dbReference type="InterPro" id="IPR010294">
    <property type="entry name" value="ADAMTS_spacer1"/>
</dbReference>
<dbReference type="FunFam" id="2.20.100.10:FF:000001">
    <property type="entry name" value="semaphorin-5A isoform X1"/>
    <property type="match status" value="1"/>
</dbReference>
<feature type="disulfide bond" evidence="15">
    <location>
        <begin position="407"/>
        <end position="414"/>
    </location>
</feature>
<dbReference type="Pfam" id="PF19236">
    <property type="entry name" value="ADAMTS_CR_3"/>
    <property type="match status" value="1"/>
</dbReference>
<evidence type="ECO:0000256" key="17">
    <source>
        <dbReference type="SAM" id="SignalP"/>
    </source>
</evidence>
<dbReference type="InterPro" id="IPR013273">
    <property type="entry name" value="ADAMTS/ADAMTS-like"/>
</dbReference>
<dbReference type="InterPro" id="IPR024079">
    <property type="entry name" value="MetalloPept_cat_dom_sf"/>
</dbReference>
<dbReference type="PROSITE" id="PS51257">
    <property type="entry name" value="PROKAR_LIPOPROTEIN"/>
    <property type="match status" value="1"/>
</dbReference>
<evidence type="ECO:0000256" key="5">
    <source>
        <dbReference type="ARBA" id="ARBA00022723"/>
    </source>
</evidence>
<dbReference type="EMBL" id="LR782713">
    <property type="protein sequence ID" value="CAB3219994.1"/>
    <property type="molecule type" value="mRNA"/>
</dbReference>
<evidence type="ECO:0000256" key="2">
    <source>
        <dbReference type="ARBA" id="ARBA00022525"/>
    </source>
</evidence>
<dbReference type="Gene3D" id="3.40.1620.60">
    <property type="match status" value="1"/>
</dbReference>
<feature type="binding site" evidence="14">
    <location>
        <position position="307"/>
    </location>
    <ligand>
        <name>Ca(2+)</name>
        <dbReference type="ChEBI" id="CHEBI:29108"/>
        <label>2</label>
    </ligand>
</feature>
<dbReference type="GO" id="GO:0030198">
    <property type="term" value="P:extracellular matrix organization"/>
    <property type="evidence" value="ECO:0007669"/>
    <property type="project" value="InterPro"/>
</dbReference>
<dbReference type="InterPro" id="IPR001590">
    <property type="entry name" value="Peptidase_M12B"/>
</dbReference>
<feature type="binding site" evidence="14 16">
    <location>
        <position position="458"/>
    </location>
    <ligand>
        <name>Zn(2+)</name>
        <dbReference type="ChEBI" id="CHEBI:29105"/>
        <note>catalytic</note>
    </ligand>
</feature>
<dbReference type="PANTHER" id="PTHR13723:SF293">
    <property type="entry name" value="A DISINTEGRIN AND METALLOPROTEINASE WITH THROMBOSPONDIN MOTIFS 18"/>
    <property type="match status" value="1"/>
</dbReference>
<accession>A0A6F9D6K5</accession>
<evidence type="ECO:0000256" key="12">
    <source>
        <dbReference type="ARBA" id="ARBA00023180"/>
    </source>
</evidence>
<dbReference type="Pfam" id="PF19030">
    <property type="entry name" value="TSP1_ADAMTS"/>
    <property type="match status" value="5"/>
</dbReference>
<evidence type="ECO:0000256" key="9">
    <source>
        <dbReference type="ARBA" id="ARBA00022833"/>
    </source>
</evidence>
<dbReference type="Pfam" id="PF17771">
    <property type="entry name" value="ADAMTS_CR_2"/>
    <property type="match status" value="1"/>
</dbReference>
<evidence type="ECO:0000256" key="4">
    <source>
        <dbReference type="ARBA" id="ARBA00022670"/>
    </source>
</evidence>
<feature type="disulfide bond" evidence="15">
    <location>
        <begin position="544"/>
        <end position="569"/>
    </location>
</feature>
<dbReference type="FunFam" id="2.60.120.830:FF:000001">
    <property type="entry name" value="A disintegrin and metalloproteinase with thrombospondin motifs 1"/>
    <property type="match status" value="1"/>
</dbReference>
<dbReference type="GO" id="GO:0046872">
    <property type="term" value="F:metal ion binding"/>
    <property type="evidence" value="ECO:0007669"/>
    <property type="project" value="UniProtKB-KW"/>
</dbReference>
<feature type="active site" evidence="13 16">
    <location>
        <position position="449"/>
    </location>
</feature>
<proteinExistence type="evidence at transcript level"/>
<keyword evidence="12" id="KW-0325">Glycoprotein</keyword>
<keyword evidence="20" id="KW-0401">Integrin</keyword>
<dbReference type="Pfam" id="PF05986">
    <property type="entry name" value="ADAMTS_spacer1"/>
    <property type="match status" value="1"/>
</dbReference>
<dbReference type="InterPro" id="IPR041645">
    <property type="entry name" value="ADAMTS_CR_2"/>
</dbReference>
<dbReference type="Pfam" id="PF01562">
    <property type="entry name" value="Pep_M12B_propep"/>
    <property type="match status" value="1"/>
</dbReference>